<feature type="region of interest" description="Disordered" evidence="1">
    <location>
        <begin position="68"/>
        <end position="142"/>
    </location>
</feature>
<sequence>MAGIEFQQSSTTPENNMEEHDIPSSAVNYDYDLSSANLEHNDRVNKLRGSPSKALWQGTRRRRISFYNPDDTAFHSDSSSMSSKYNSDSDFNLSTRCQSPATSWSSHYDETSDHETSQHDDADRSKEKHTSPRRASGEKPLLKLSIDTQNLPPWDAWFPDWEQCLSPEPIRKLGAGWSDIQASHMQGLWTPPPPRREAGGLWGN</sequence>
<feature type="compositionally biased region" description="Polar residues" evidence="1">
    <location>
        <begin position="91"/>
        <end position="106"/>
    </location>
</feature>
<dbReference type="OrthoDB" id="5241108at2759"/>
<evidence type="ECO:0000313" key="2">
    <source>
        <dbReference type="EMBL" id="KUI73050.1"/>
    </source>
</evidence>
<name>A0A194WAA3_CYTMA</name>
<feature type="compositionally biased region" description="Basic and acidic residues" evidence="1">
    <location>
        <begin position="107"/>
        <end position="141"/>
    </location>
</feature>
<feature type="region of interest" description="Disordered" evidence="1">
    <location>
        <begin position="184"/>
        <end position="204"/>
    </location>
</feature>
<reference evidence="2" key="1">
    <citation type="submission" date="2014-12" db="EMBL/GenBank/DDBJ databases">
        <title>Genome Sequence of Valsa Canker Pathogens Uncovers a Specific Adaption of Colonization on Woody Bark.</title>
        <authorList>
            <person name="Yin Z."/>
            <person name="Liu H."/>
            <person name="Gao X."/>
            <person name="Li Z."/>
            <person name="Song N."/>
            <person name="Ke X."/>
            <person name="Dai Q."/>
            <person name="Wu Y."/>
            <person name="Sun Y."/>
            <person name="Xu J.-R."/>
            <person name="Kang Z.K."/>
            <person name="Wang L."/>
            <person name="Huang L."/>
        </authorList>
    </citation>
    <scope>NUCLEOTIDE SEQUENCE [LARGE SCALE GENOMIC DNA]</scope>
    <source>
        <strain evidence="2">03-8</strain>
    </source>
</reference>
<feature type="compositionally biased region" description="Polar residues" evidence="1">
    <location>
        <begin position="1"/>
        <end position="15"/>
    </location>
</feature>
<protein>
    <submittedName>
        <fullName evidence="2">Uncharacterized protein</fullName>
    </submittedName>
</protein>
<organism evidence="2 3">
    <name type="scientific">Cytospora mali</name>
    <name type="common">Apple Valsa canker fungus</name>
    <name type="synonym">Valsa mali</name>
    <dbReference type="NCBI Taxonomy" id="578113"/>
    <lineage>
        <taxon>Eukaryota</taxon>
        <taxon>Fungi</taxon>
        <taxon>Dikarya</taxon>
        <taxon>Ascomycota</taxon>
        <taxon>Pezizomycotina</taxon>
        <taxon>Sordariomycetes</taxon>
        <taxon>Sordariomycetidae</taxon>
        <taxon>Diaporthales</taxon>
        <taxon>Cytosporaceae</taxon>
        <taxon>Cytospora</taxon>
    </lineage>
</organism>
<feature type="compositionally biased region" description="Low complexity" evidence="1">
    <location>
        <begin position="76"/>
        <end position="90"/>
    </location>
</feature>
<feature type="region of interest" description="Disordered" evidence="1">
    <location>
        <begin position="1"/>
        <end position="28"/>
    </location>
</feature>
<evidence type="ECO:0000256" key="1">
    <source>
        <dbReference type="SAM" id="MobiDB-lite"/>
    </source>
</evidence>
<accession>A0A194WAA3</accession>
<gene>
    <name evidence="2" type="ORF">VM1G_08190</name>
</gene>
<dbReference type="Proteomes" id="UP000078559">
    <property type="component" value="Chromosome 9"/>
</dbReference>
<evidence type="ECO:0000313" key="3">
    <source>
        <dbReference type="Proteomes" id="UP000078559"/>
    </source>
</evidence>
<keyword evidence="3" id="KW-1185">Reference proteome</keyword>
<proteinExistence type="predicted"/>
<dbReference type="EMBL" id="CM003106">
    <property type="protein sequence ID" value="KUI73050.1"/>
    <property type="molecule type" value="Genomic_DNA"/>
</dbReference>
<dbReference type="AlphaFoldDB" id="A0A194WAA3"/>